<keyword evidence="5 6" id="KW-0472">Membrane</keyword>
<accession>A0A5S9Q7T3</accession>
<evidence type="ECO:0000256" key="6">
    <source>
        <dbReference type="SAM" id="Phobius"/>
    </source>
</evidence>
<feature type="transmembrane region" description="Helical" evidence="6">
    <location>
        <begin position="254"/>
        <end position="270"/>
    </location>
</feature>
<dbReference type="PANTHER" id="PTHR35007">
    <property type="entry name" value="INTEGRAL MEMBRANE PROTEIN-RELATED"/>
    <property type="match status" value="1"/>
</dbReference>
<evidence type="ECO:0000256" key="2">
    <source>
        <dbReference type="ARBA" id="ARBA00022475"/>
    </source>
</evidence>
<dbReference type="Proteomes" id="UP000434580">
    <property type="component" value="Unassembled WGS sequence"/>
</dbReference>
<evidence type="ECO:0000256" key="4">
    <source>
        <dbReference type="ARBA" id="ARBA00022989"/>
    </source>
</evidence>
<keyword evidence="2" id="KW-1003">Cell membrane</keyword>
<keyword evidence="4 6" id="KW-1133">Transmembrane helix</keyword>
<dbReference type="InterPro" id="IPR042094">
    <property type="entry name" value="T2SS_GspF_sf"/>
</dbReference>
<dbReference type="OrthoDB" id="5611741at2"/>
<gene>
    <name evidence="8" type="ORF">DPBNPPHM_01650</name>
</gene>
<feature type="transmembrane region" description="Helical" evidence="6">
    <location>
        <begin position="6"/>
        <end position="24"/>
    </location>
</feature>
<evidence type="ECO:0000256" key="5">
    <source>
        <dbReference type="ARBA" id="ARBA00023136"/>
    </source>
</evidence>
<evidence type="ECO:0000256" key="1">
    <source>
        <dbReference type="ARBA" id="ARBA00004651"/>
    </source>
</evidence>
<dbReference type="Gene3D" id="1.20.81.30">
    <property type="entry name" value="Type II secretion system (T2SS), domain F"/>
    <property type="match status" value="1"/>
</dbReference>
<evidence type="ECO:0000256" key="3">
    <source>
        <dbReference type="ARBA" id="ARBA00022692"/>
    </source>
</evidence>
<sequence length="313" mass="34457">MSVKLLLLLGLMVLILFVALMLLLDTSAEREKALKKRLAAVTGRQETSSQAIGQLLIQQQQAAGLNGFIHIHRERLQLLGGRPVVLKIAGISALGIVVLFVLIKKLALSLAAPILLPVFVALCWAQYQWLEKRYRAQFTEHLVQAVELIARAAKAGNAVPAALQQVGEQVPNPTGQEFTRISQQLRIGVPLEQTLGESVARMPVMQYAFFSVTLLLNQDKGGRLAHVMETLAATLRGQKTTLQKVKTMTSEPRMSALILGIIPIVMFGVMKLVHPANVDFLMEDPTGRKILLYIVISVLTGFLVLHRLTRVDI</sequence>
<feature type="transmembrane region" description="Helical" evidence="6">
    <location>
        <begin position="84"/>
        <end position="103"/>
    </location>
</feature>
<feature type="transmembrane region" description="Helical" evidence="6">
    <location>
        <begin position="109"/>
        <end position="127"/>
    </location>
</feature>
<dbReference type="PANTHER" id="PTHR35007:SF1">
    <property type="entry name" value="PILUS ASSEMBLY PROTEIN"/>
    <property type="match status" value="1"/>
</dbReference>
<proteinExistence type="predicted"/>
<dbReference type="AlphaFoldDB" id="A0A5S9Q7T3"/>
<dbReference type="GO" id="GO:0005886">
    <property type="term" value="C:plasma membrane"/>
    <property type="evidence" value="ECO:0007669"/>
    <property type="project" value="UniProtKB-SubCell"/>
</dbReference>
<feature type="domain" description="Type II secretion system protein GspF" evidence="7">
    <location>
        <begin position="147"/>
        <end position="270"/>
    </location>
</feature>
<reference evidence="8 9" key="1">
    <citation type="submission" date="2019-11" db="EMBL/GenBank/DDBJ databases">
        <authorList>
            <person name="Holert J."/>
        </authorList>
    </citation>
    <scope>NUCLEOTIDE SEQUENCE [LARGE SCALE GENOMIC DNA]</scope>
    <source>
        <strain evidence="8">BC5_2</strain>
    </source>
</reference>
<keyword evidence="3 6" id="KW-0812">Transmembrane</keyword>
<protein>
    <recommendedName>
        <fullName evidence="7">Type II secretion system protein GspF domain-containing protein</fullName>
    </recommendedName>
</protein>
<name>A0A5S9Q7T3_9GAMM</name>
<organism evidence="8 9">
    <name type="scientific">BD1-7 clade bacterium</name>
    <dbReference type="NCBI Taxonomy" id="2029982"/>
    <lineage>
        <taxon>Bacteria</taxon>
        <taxon>Pseudomonadati</taxon>
        <taxon>Pseudomonadota</taxon>
        <taxon>Gammaproteobacteria</taxon>
        <taxon>Cellvibrionales</taxon>
        <taxon>Spongiibacteraceae</taxon>
        <taxon>BD1-7 clade</taxon>
    </lineage>
</organism>
<feature type="transmembrane region" description="Helical" evidence="6">
    <location>
        <begin position="290"/>
        <end position="308"/>
    </location>
</feature>
<comment type="subcellular location">
    <subcellularLocation>
        <location evidence="1">Cell membrane</location>
        <topology evidence="1">Multi-pass membrane protein</topology>
    </subcellularLocation>
</comment>
<dbReference type="Pfam" id="PF00482">
    <property type="entry name" value="T2SSF"/>
    <property type="match status" value="1"/>
</dbReference>
<evidence type="ECO:0000313" key="9">
    <source>
        <dbReference type="Proteomes" id="UP000434580"/>
    </source>
</evidence>
<dbReference type="InterPro" id="IPR018076">
    <property type="entry name" value="T2SS_GspF_dom"/>
</dbReference>
<evidence type="ECO:0000259" key="7">
    <source>
        <dbReference type="Pfam" id="PF00482"/>
    </source>
</evidence>
<evidence type="ECO:0000313" key="8">
    <source>
        <dbReference type="EMBL" id="CAA0113305.1"/>
    </source>
</evidence>
<dbReference type="EMBL" id="CACSII010000017">
    <property type="protein sequence ID" value="CAA0113305.1"/>
    <property type="molecule type" value="Genomic_DNA"/>
</dbReference>